<dbReference type="EMBL" id="FTMN01000002">
    <property type="protein sequence ID" value="SIQ07586.1"/>
    <property type="molecule type" value="Genomic_DNA"/>
</dbReference>
<dbReference type="InterPro" id="IPR009078">
    <property type="entry name" value="Ferritin-like_SF"/>
</dbReference>
<organism evidence="2 3">
    <name type="scientific">Marinobacterium stanieri</name>
    <dbReference type="NCBI Taxonomy" id="49186"/>
    <lineage>
        <taxon>Bacteria</taxon>
        <taxon>Pseudomonadati</taxon>
        <taxon>Pseudomonadota</taxon>
        <taxon>Gammaproteobacteria</taxon>
        <taxon>Oceanospirillales</taxon>
        <taxon>Oceanospirillaceae</taxon>
        <taxon>Marinobacterium</taxon>
    </lineage>
</organism>
<dbReference type="STRING" id="49186.SAMN05421647_10223"/>
<evidence type="ECO:0000313" key="3">
    <source>
        <dbReference type="Proteomes" id="UP000186895"/>
    </source>
</evidence>
<accession>A0A1N6PTD4</accession>
<dbReference type="PANTHER" id="PTHR42637:SF1">
    <property type="entry name" value="TRNA 2-(METHYLSULFANYL)-N(6)-ISOPENTENYLADENOSINE(37) HYDROXYLASE"/>
    <property type="match status" value="1"/>
</dbReference>
<dbReference type="Pfam" id="PF06175">
    <property type="entry name" value="MiaE"/>
    <property type="match status" value="1"/>
</dbReference>
<keyword evidence="3" id="KW-1185">Reference proteome</keyword>
<sequence>MRLFCYRLYRAGIRVNEFVEFAPIINDPFFSRPLLKSSGLMLLNASNQMDVLDEIKAFLGCETPREWLELAARPEALGLLLTDHAHCEKKAASTAMTLMFRYVDRSDLLNKMSRLAREELIHFEQVLGIMDGRGLEYGHLSPARYAAGLRKDVRTSEPGRLIDVLIIGGFIEARSCERFAALAPDLDDELARFYRSLLKSEGRHYQDYISLAREYAGEPIDDRVEHFRQLEAELIRTEDDEFRFHSGKPSQALLDNPEALQARPAA</sequence>
<gene>
    <name evidence="2" type="ORF">SAMN05421647_10223</name>
</gene>
<proteinExistence type="predicted"/>
<dbReference type="CDD" id="cd07910">
    <property type="entry name" value="MiaE"/>
    <property type="match status" value="1"/>
</dbReference>
<feature type="region of interest" description="Disordered" evidence="1">
    <location>
        <begin position="247"/>
        <end position="266"/>
    </location>
</feature>
<reference evidence="2 3" key="1">
    <citation type="submission" date="2017-01" db="EMBL/GenBank/DDBJ databases">
        <authorList>
            <person name="Mah S.A."/>
            <person name="Swanson W.J."/>
            <person name="Moy G.W."/>
            <person name="Vacquier V.D."/>
        </authorList>
    </citation>
    <scope>NUCLEOTIDE SEQUENCE [LARGE SCALE GENOMIC DNA]</scope>
    <source>
        <strain evidence="2 3">DSM 7027</strain>
    </source>
</reference>
<protein>
    <submittedName>
        <fullName evidence="2">tRNA-(Ms[2]io[6]A)-hydroxylase</fullName>
    </submittedName>
</protein>
<dbReference type="PANTHER" id="PTHR42637">
    <property type="entry name" value="TRNA-(MS[2]IO[6]A)-HYDROXYLASE"/>
    <property type="match status" value="1"/>
</dbReference>
<dbReference type="Gene3D" id="1.20.1260.10">
    <property type="match status" value="1"/>
</dbReference>
<dbReference type="GO" id="GO:0006400">
    <property type="term" value="P:tRNA modification"/>
    <property type="evidence" value="ECO:0007669"/>
    <property type="project" value="InterPro"/>
</dbReference>
<dbReference type="AlphaFoldDB" id="A0A1N6PTD4"/>
<dbReference type="eggNOG" id="COG4445">
    <property type="taxonomic scope" value="Bacteria"/>
</dbReference>
<evidence type="ECO:0000313" key="2">
    <source>
        <dbReference type="EMBL" id="SIQ07586.1"/>
    </source>
</evidence>
<evidence type="ECO:0000256" key="1">
    <source>
        <dbReference type="SAM" id="MobiDB-lite"/>
    </source>
</evidence>
<dbReference type="InterPro" id="IPR010386">
    <property type="entry name" value="tRNA-Hydrxlase_MiaE"/>
</dbReference>
<dbReference type="GO" id="GO:0045301">
    <property type="term" value="F:tRNA 2-(methylsulfanyl)-N(6)-isopentenyladenosine(37) hydroxylase activity"/>
    <property type="evidence" value="ECO:0007669"/>
    <property type="project" value="InterPro"/>
</dbReference>
<dbReference type="Proteomes" id="UP000186895">
    <property type="component" value="Unassembled WGS sequence"/>
</dbReference>
<dbReference type="SUPFAM" id="SSF47240">
    <property type="entry name" value="Ferritin-like"/>
    <property type="match status" value="1"/>
</dbReference>
<dbReference type="InterPro" id="IPR012347">
    <property type="entry name" value="Ferritin-like"/>
</dbReference>
<name>A0A1N6PTD4_9GAMM</name>